<reference evidence="2" key="2">
    <citation type="submission" date="2025-09" db="UniProtKB">
        <authorList>
            <consortium name="Ensembl"/>
        </authorList>
    </citation>
    <scope>IDENTIFICATION</scope>
</reference>
<dbReference type="GeneTree" id="ENSGT00940000180852"/>
<dbReference type="AlphaFoldDB" id="A0A3B5LYE6"/>
<dbReference type="GO" id="GO:0046983">
    <property type="term" value="F:protein dimerization activity"/>
    <property type="evidence" value="ECO:0007669"/>
    <property type="project" value="InterPro"/>
</dbReference>
<dbReference type="PANTHER" id="PTHR46289:SF14">
    <property type="entry name" value="DUF4371 DOMAIN-CONTAINING PROTEIN"/>
    <property type="match status" value="1"/>
</dbReference>
<feature type="domain" description="HAT C-terminal dimerisation" evidence="1">
    <location>
        <begin position="35"/>
        <end position="106"/>
    </location>
</feature>
<protein>
    <recommendedName>
        <fullName evidence="1">HAT C-terminal dimerisation domain-containing protein</fullName>
    </recommendedName>
</protein>
<dbReference type="Ensembl" id="ENSXCOT00000016393.1">
    <property type="protein sequence ID" value="ENSXCOP00000016187.1"/>
    <property type="gene ID" value="ENSXCOG00000012237.1"/>
</dbReference>
<evidence type="ECO:0000259" key="1">
    <source>
        <dbReference type="Pfam" id="PF05699"/>
    </source>
</evidence>
<evidence type="ECO:0000313" key="2">
    <source>
        <dbReference type="Ensembl" id="ENSXCOP00000016187.1"/>
    </source>
</evidence>
<accession>A0A3B5LYE6</accession>
<dbReference type="PANTHER" id="PTHR46289">
    <property type="entry name" value="52 KDA REPRESSOR OF THE INHIBITOR OF THE PROTEIN KINASE-LIKE PROTEIN-RELATED"/>
    <property type="match status" value="1"/>
</dbReference>
<evidence type="ECO:0000313" key="3">
    <source>
        <dbReference type="Proteomes" id="UP000261380"/>
    </source>
</evidence>
<keyword evidence="3" id="KW-1185">Reference proteome</keyword>
<dbReference type="InterPro" id="IPR052958">
    <property type="entry name" value="IFN-induced_PKR_regulator"/>
</dbReference>
<dbReference type="STRING" id="32473.ENSXCOP00000016187"/>
<dbReference type="Proteomes" id="UP000261380">
    <property type="component" value="Unplaced"/>
</dbReference>
<sequence>NFWQETKTEYGTLMPNQVNADPELELWRQANDKDNKDKNSKICQVLKDTVDFLSNVHTVLKVLLTMTVSTTSAEQNFSTLRYLKMYLRSTVLDTRLTGRALMNAHSHQHYILPSLHIRLLINVSLLRSKPTLNRWVFSQDLKEVRVSAVLQFSGRLFHICGA</sequence>
<proteinExistence type="predicted"/>
<organism evidence="2 3">
    <name type="scientific">Xiphophorus couchianus</name>
    <name type="common">Monterrey platyfish</name>
    <dbReference type="NCBI Taxonomy" id="32473"/>
    <lineage>
        <taxon>Eukaryota</taxon>
        <taxon>Metazoa</taxon>
        <taxon>Chordata</taxon>
        <taxon>Craniata</taxon>
        <taxon>Vertebrata</taxon>
        <taxon>Euteleostomi</taxon>
        <taxon>Actinopterygii</taxon>
        <taxon>Neopterygii</taxon>
        <taxon>Teleostei</taxon>
        <taxon>Neoteleostei</taxon>
        <taxon>Acanthomorphata</taxon>
        <taxon>Ovalentaria</taxon>
        <taxon>Atherinomorphae</taxon>
        <taxon>Cyprinodontiformes</taxon>
        <taxon>Poeciliidae</taxon>
        <taxon>Poeciliinae</taxon>
        <taxon>Xiphophorus</taxon>
    </lineage>
</organism>
<dbReference type="InterPro" id="IPR008906">
    <property type="entry name" value="HATC_C_dom"/>
</dbReference>
<name>A0A3B5LYE6_9TELE</name>
<dbReference type="Pfam" id="PF05699">
    <property type="entry name" value="Dimer_Tnp_hAT"/>
    <property type="match status" value="1"/>
</dbReference>
<reference evidence="2" key="1">
    <citation type="submission" date="2025-08" db="UniProtKB">
        <authorList>
            <consortium name="Ensembl"/>
        </authorList>
    </citation>
    <scope>IDENTIFICATION</scope>
</reference>